<comment type="function">
    <text evidence="10">Channel that opens in response to stretch forces in the membrane lipid bilayer. May participate in the regulation of osmotic pressure changes within the cell.</text>
</comment>
<dbReference type="EMBL" id="JAGGKC010000040">
    <property type="protein sequence ID" value="MBP1920786.1"/>
    <property type="molecule type" value="Genomic_DNA"/>
</dbReference>
<dbReference type="HAMAP" id="MF_00115">
    <property type="entry name" value="MscL"/>
    <property type="match status" value="1"/>
</dbReference>
<keyword evidence="5 10" id="KW-0812">Transmembrane</keyword>
<gene>
    <name evidence="10" type="primary">mscL</name>
    <name evidence="11" type="ORF">J2Z34_003303</name>
</gene>
<keyword evidence="8 10" id="KW-0472">Membrane</keyword>
<evidence type="ECO:0000256" key="6">
    <source>
        <dbReference type="ARBA" id="ARBA00022989"/>
    </source>
</evidence>
<dbReference type="NCBIfam" id="TIGR00220">
    <property type="entry name" value="mscL"/>
    <property type="match status" value="1"/>
</dbReference>
<dbReference type="Gene3D" id="1.10.1200.120">
    <property type="entry name" value="Large-conductance mechanosensitive channel, MscL, domain 1"/>
    <property type="match status" value="1"/>
</dbReference>
<protein>
    <recommendedName>
        <fullName evidence="10">Large-conductance mechanosensitive channel</fullName>
    </recommendedName>
</protein>
<keyword evidence="6 10" id="KW-1133">Transmembrane helix</keyword>
<comment type="subunit">
    <text evidence="10">Homopentamer.</text>
</comment>
<name>A0ABS4G8C5_9CLOT</name>
<accession>A0ABS4G8C5</accession>
<dbReference type="InterPro" id="IPR019823">
    <property type="entry name" value="Mechanosensitive_channel_CS"/>
</dbReference>
<dbReference type="InterPro" id="IPR037673">
    <property type="entry name" value="MSC/AndL"/>
</dbReference>
<evidence type="ECO:0000313" key="12">
    <source>
        <dbReference type="Proteomes" id="UP001519271"/>
    </source>
</evidence>
<organism evidence="11 12">
    <name type="scientific">Youngiibacter multivorans</name>
    <dbReference type="NCBI Taxonomy" id="937251"/>
    <lineage>
        <taxon>Bacteria</taxon>
        <taxon>Bacillati</taxon>
        <taxon>Bacillota</taxon>
        <taxon>Clostridia</taxon>
        <taxon>Eubacteriales</taxon>
        <taxon>Clostridiaceae</taxon>
        <taxon>Youngiibacter</taxon>
    </lineage>
</organism>
<evidence type="ECO:0000256" key="5">
    <source>
        <dbReference type="ARBA" id="ARBA00022692"/>
    </source>
</evidence>
<dbReference type="Pfam" id="PF01741">
    <property type="entry name" value="MscL"/>
    <property type="match status" value="1"/>
</dbReference>
<keyword evidence="4 10" id="KW-1003">Cell membrane</keyword>
<evidence type="ECO:0000256" key="1">
    <source>
        <dbReference type="ARBA" id="ARBA00004651"/>
    </source>
</evidence>
<comment type="similarity">
    <text evidence="2 10">Belongs to the MscL family.</text>
</comment>
<keyword evidence="7 10" id="KW-0406">Ion transport</keyword>
<evidence type="ECO:0000256" key="7">
    <source>
        <dbReference type="ARBA" id="ARBA00023065"/>
    </source>
</evidence>
<dbReference type="InterPro" id="IPR036019">
    <property type="entry name" value="MscL_channel"/>
</dbReference>
<dbReference type="SUPFAM" id="SSF81330">
    <property type="entry name" value="Gated mechanosensitive channel"/>
    <property type="match status" value="1"/>
</dbReference>
<dbReference type="Proteomes" id="UP001519271">
    <property type="component" value="Unassembled WGS sequence"/>
</dbReference>
<evidence type="ECO:0000256" key="3">
    <source>
        <dbReference type="ARBA" id="ARBA00022448"/>
    </source>
</evidence>
<proteinExistence type="inferred from homology"/>
<evidence type="ECO:0000256" key="9">
    <source>
        <dbReference type="ARBA" id="ARBA00023303"/>
    </source>
</evidence>
<keyword evidence="3 10" id="KW-0813">Transport</keyword>
<reference evidence="11 12" key="1">
    <citation type="submission" date="2021-03" db="EMBL/GenBank/DDBJ databases">
        <title>Genomic Encyclopedia of Type Strains, Phase IV (KMG-IV): sequencing the most valuable type-strain genomes for metagenomic binning, comparative biology and taxonomic classification.</title>
        <authorList>
            <person name="Goeker M."/>
        </authorList>
    </citation>
    <scope>NUCLEOTIDE SEQUENCE [LARGE SCALE GENOMIC DNA]</scope>
    <source>
        <strain evidence="11 12">DSM 6139</strain>
    </source>
</reference>
<dbReference type="NCBIfam" id="NF001843">
    <property type="entry name" value="PRK00567.1-4"/>
    <property type="match status" value="1"/>
</dbReference>
<feature type="transmembrane region" description="Helical" evidence="10">
    <location>
        <begin position="72"/>
        <end position="90"/>
    </location>
</feature>
<evidence type="ECO:0000256" key="8">
    <source>
        <dbReference type="ARBA" id="ARBA00023136"/>
    </source>
</evidence>
<keyword evidence="9 10" id="KW-0407">Ion channel</keyword>
<evidence type="ECO:0000256" key="10">
    <source>
        <dbReference type="HAMAP-Rule" id="MF_00115"/>
    </source>
</evidence>
<dbReference type="PANTHER" id="PTHR30266:SF2">
    <property type="entry name" value="LARGE-CONDUCTANCE MECHANOSENSITIVE CHANNEL"/>
    <property type="match status" value="1"/>
</dbReference>
<feature type="transmembrane region" description="Helical" evidence="10">
    <location>
        <begin position="20"/>
        <end position="52"/>
    </location>
</feature>
<comment type="caution">
    <text evidence="11">The sequence shown here is derived from an EMBL/GenBank/DDBJ whole genome shotgun (WGS) entry which is preliminary data.</text>
</comment>
<evidence type="ECO:0000256" key="2">
    <source>
        <dbReference type="ARBA" id="ARBA00007254"/>
    </source>
</evidence>
<dbReference type="InterPro" id="IPR001185">
    <property type="entry name" value="MS_channel"/>
</dbReference>
<evidence type="ECO:0000313" key="11">
    <source>
        <dbReference type="EMBL" id="MBP1920786.1"/>
    </source>
</evidence>
<dbReference type="PRINTS" id="PR01264">
    <property type="entry name" value="MECHCHANNEL"/>
</dbReference>
<keyword evidence="12" id="KW-1185">Reference proteome</keyword>
<sequence length="127" mass="13884">MKKFMEEFKAFAIRGNVVDLAVAVIIGGAFGKIVASLVNDIIMPIVSLLFGGAKFSELKATVGGAEIMYGNFIQNIFDFIIIALVIFIMIKQMAKLRKKEEAAPAAPPAPTKEELLLAEIRDILKEK</sequence>
<dbReference type="PANTHER" id="PTHR30266">
    <property type="entry name" value="MECHANOSENSITIVE CHANNEL MSCL"/>
    <property type="match status" value="1"/>
</dbReference>
<dbReference type="RefSeq" id="WP_209460944.1">
    <property type="nucleotide sequence ID" value="NZ_JAGGKC010000040.1"/>
</dbReference>
<comment type="subcellular location">
    <subcellularLocation>
        <location evidence="1 10">Cell membrane</location>
        <topology evidence="1 10">Multi-pass membrane protein</topology>
    </subcellularLocation>
</comment>
<evidence type="ECO:0000256" key="4">
    <source>
        <dbReference type="ARBA" id="ARBA00022475"/>
    </source>
</evidence>
<dbReference type="PROSITE" id="PS01327">
    <property type="entry name" value="MSCL"/>
    <property type="match status" value="1"/>
</dbReference>